<reference evidence="2 3" key="1">
    <citation type="journal article" date="2014" name="Genome Announc.">
        <title>Draft genome sequence of the pathogenic fungus Scedosporium apiospermum.</title>
        <authorList>
            <person name="Vandeputte P."/>
            <person name="Ghamrawi S."/>
            <person name="Rechenmann M."/>
            <person name="Iltis A."/>
            <person name="Giraud S."/>
            <person name="Fleury M."/>
            <person name="Thornton C."/>
            <person name="Delhaes L."/>
            <person name="Meyer W."/>
            <person name="Papon N."/>
            <person name="Bouchara J.P."/>
        </authorList>
    </citation>
    <scope>NUCLEOTIDE SEQUENCE [LARGE SCALE GENOMIC DNA]</scope>
    <source>
        <strain evidence="2 3">IHEM 14462</strain>
    </source>
</reference>
<dbReference type="HOGENOM" id="CLU_1687692_0_0_1"/>
<dbReference type="GeneID" id="27725135"/>
<protein>
    <recommendedName>
        <fullName evidence="1">Lipocalin-like domain-containing protein</fullName>
    </recommendedName>
</protein>
<dbReference type="Pfam" id="PF13924">
    <property type="entry name" value="Lipocalin_5"/>
    <property type="match status" value="1"/>
</dbReference>
<dbReference type="OrthoDB" id="3904217at2759"/>
<proteinExistence type="predicted"/>
<evidence type="ECO:0000313" key="3">
    <source>
        <dbReference type="Proteomes" id="UP000028545"/>
    </source>
</evidence>
<dbReference type="AlphaFoldDB" id="A0A084G4F2"/>
<dbReference type="Proteomes" id="UP000028545">
    <property type="component" value="Unassembled WGS sequence"/>
</dbReference>
<keyword evidence="3" id="KW-1185">Reference proteome</keyword>
<dbReference type="EMBL" id="JOWA01000100">
    <property type="protein sequence ID" value="KEZ42214.1"/>
    <property type="molecule type" value="Genomic_DNA"/>
</dbReference>
<comment type="caution">
    <text evidence="2">The sequence shown here is derived from an EMBL/GenBank/DDBJ whole genome shotgun (WGS) entry which is preliminary data.</text>
</comment>
<feature type="domain" description="Lipocalin-like" evidence="1">
    <location>
        <begin position="15"/>
        <end position="129"/>
    </location>
</feature>
<dbReference type="VEuPathDB" id="FungiDB:SAPIO_CDS6063"/>
<evidence type="ECO:0000259" key="1">
    <source>
        <dbReference type="Pfam" id="PF13924"/>
    </source>
</evidence>
<accession>A0A084G4F2</accession>
<dbReference type="KEGG" id="sapo:SAPIO_CDS6063"/>
<gene>
    <name evidence="2" type="ORF">SAPIO_CDS6063</name>
</gene>
<organism evidence="2 3">
    <name type="scientific">Pseudallescheria apiosperma</name>
    <name type="common">Scedosporium apiospermum</name>
    <dbReference type="NCBI Taxonomy" id="563466"/>
    <lineage>
        <taxon>Eukaryota</taxon>
        <taxon>Fungi</taxon>
        <taxon>Dikarya</taxon>
        <taxon>Ascomycota</taxon>
        <taxon>Pezizomycotina</taxon>
        <taxon>Sordariomycetes</taxon>
        <taxon>Hypocreomycetidae</taxon>
        <taxon>Microascales</taxon>
        <taxon>Microascaceae</taxon>
        <taxon>Scedosporium</taxon>
    </lineage>
</organism>
<dbReference type="InterPro" id="IPR024311">
    <property type="entry name" value="Lipocalin-like"/>
</dbReference>
<name>A0A084G4F2_PSEDA</name>
<dbReference type="RefSeq" id="XP_016642013.1">
    <property type="nucleotide sequence ID" value="XM_016788256.1"/>
</dbReference>
<sequence length="156" mass="16355">MSNIMKPDLVAFLAGTYALYNRTEIRDGKPVNSVAWGSGSIGIMTYTQSGYMSTTVASADSGLLPPDLNLTYPSQEGQSDADWAKAGKHTLSYAGPWSVQEAVPGVPATEESGQILHGPLTVAHIPALIAIFGGNGWISRGYHGISKSALGRDAFG</sequence>
<evidence type="ECO:0000313" key="2">
    <source>
        <dbReference type="EMBL" id="KEZ42214.1"/>
    </source>
</evidence>
<dbReference type="OMA" id="EWALVGK"/>